<name>A0A0L9UED3_PHAAN</name>
<organism evidence="3 4">
    <name type="scientific">Phaseolus angularis</name>
    <name type="common">Azuki bean</name>
    <name type="synonym">Vigna angularis</name>
    <dbReference type="NCBI Taxonomy" id="3914"/>
    <lineage>
        <taxon>Eukaryota</taxon>
        <taxon>Viridiplantae</taxon>
        <taxon>Streptophyta</taxon>
        <taxon>Embryophyta</taxon>
        <taxon>Tracheophyta</taxon>
        <taxon>Spermatophyta</taxon>
        <taxon>Magnoliopsida</taxon>
        <taxon>eudicotyledons</taxon>
        <taxon>Gunneridae</taxon>
        <taxon>Pentapetalae</taxon>
        <taxon>rosids</taxon>
        <taxon>fabids</taxon>
        <taxon>Fabales</taxon>
        <taxon>Fabaceae</taxon>
        <taxon>Papilionoideae</taxon>
        <taxon>50 kb inversion clade</taxon>
        <taxon>NPAAA clade</taxon>
        <taxon>indigoferoid/millettioid clade</taxon>
        <taxon>Phaseoleae</taxon>
        <taxon>Vigna</taxon>
    </lineage>
</organism>
<dbReference type="EMBL" id="CM003374">
    <property type="protein sequence ID" value="KOM40899.1"/>
    <property type="molecule type" value="Genomic_DNA"/>
</dbReference>
<dbReference type="Pfam" id="PF20167">
    <property type="entry name" value="Transposase_32"/>
    <property type="match status" value="1"/>
</dbReference>
<feature type="region of interest" description="Disordered" evidence="1">
    <location>
        <begin position="1"/>
        <end position="23"/>
    </location>
</feature>
<protein>
    <recommendedName>
        <fullName evidence="2">Putative plant transposon protein domain-containing protein</fullName>
    </recommendedName>
</protein>
<dbReference type="Proteomes" id="UP000053144">
    <property type="component" value="Chromosome 4"/>
</dbReference>
<dbReference type="InterPro" id="IPR046796">
    <property type="entry name" value="Transposase_32_dom"/>
</dbReference>
<accession>A0A0L9UED3</accession>
<evidence type="ECO:0000313" key="3">
    <source>
        <dbReference type="EMBL" id="KOM40899.1"/>
    </source>
</evidence>
<reference evidence="4" key="1">
    <citation type="journal article" date="2015" name="Proc. Natl. Acad. Sci. U.S.A.">
        <title>Genome sequencing of adzuki bean (Vigna angularis) provides insight into high starch and low fat accumulation and domestication.</title>
        <authorList>
            <person name="Yang K."/>
            <person name="Tian Z."/>
            <person name="Chen C."/>
            <person name="Luo L."/>
            <person name="Zhao B."/>
            <person name="Wang Z."/>
            <person name="Yu L."/>
            <person name="Li Y."/>
            <person name="Sun Y."/>
            <person name="Li W."/>
            <person name="Chen Y."/>
            <person name="Li Y."/>
            <person name="Zhang Y."/>
            <person name="Ai D."/>
            <person name="Zhao J."/>
            <person name="Shang C."/>
            <person name="Ma Y."/>
            <person name="Wu B."/>
            <person name="Wang M."/>
            <person name="Gao L."/>
            <person name="Sun D."/>
            <person name="Zhang P."/>
            <person name="Guo F."/>
            <person name="Wang W."/>
            <person name="Li Y."/>
            <person name="Wang J."/>
            <person name="Varshney R.K."/>
            <person name="Wang J."/>
            <person name="Ling H.Q."/>
            <person name="Wan P."/>
        </authorList>
    </citation>
    <scope>NUCLEOTIDE SEQUENCE</scope>
    <source>
        <strain evidence="4">cv. Jingnong 6</strain>
    </source>
</reference>
<dbReference type="AlphaFoldDB" id="A0A0L9UED3"/>
<evidence type="ECO:0000256" key="1">
    <source>
        <dbReference type="SAM" id="MobiDB-lite"/>
    </source>
</evidence>
<evidence type="ECO:0000259" key="2">
    <source>
        <dbReference type="Pfam" id="PF20167"/>
    </source>
</evidence>
<sequence>MASSSGKRVKTLRNKDKGTKRKEKEQFYSIKFRTAAPERYFPTVEGRRLLMERKCQYAMTMMEEVDYDDVERTLCVPGGHFQRNRTRAPIHIIRPHLTPLAKYWMAFTHANIKPCSHVSDITIQRAIFIYCVLRGLNINIGQVIADEIQSCARGASNKAALGHPSLSTHLCEITGVNVSKPPLEHQRKELDATYFTHYCAVDEPGHSMPPPQQPRVHRRAPPPIQELVHEAAPFQMRDMYFSLLSALYRGEQELLSTLTSAFRERQFISQEDFTARVAWPADQA</sequence>
<dbReference type="Gramene" id="KOM40899">
    <property type="protein sequence ID" value="KOM40899"/>
    <property type="gene ID" value="LR48_Vigan04g109700"/>
</dbReference>
<feature type="compositionally biased region" description="Basic and acidic residues" evidence="1">
    <location>
        <begin position="13"/>
        <end position="23"/>
    </location>
</feature>
<feature type="domain" description="Putative plant transposon protein" evidence="2">
    <location>
        <begin position="47"/>
        <end position="177"/>
    </location>
</feature>
<gene>
    <name evidence="3" type="ORF">LR48_Vigan04g109700</name>
</gene>
<evidence type="ECO:0000313" key="4">
    <source>
        <dbReference type="Proteomes" id="UP000053144"/>
    </source>
</evidence>
<proteinExistence type="predicted"/>